<feature type="compositionally biased region" description="Polar residues" evidence="1">
    <location>
        <begin position="716"/>
        <end position="727"/>
    </location>
</feature>
<evidence type="ECO:0000313" key="3">
    <source>
        <dbReference type="Proteomes" id="UP000294530"/>
    </source>
</evidence>
<dbReference type="EMBL" id="SHOA02000013">
    <property type="protein sequence ID" value="TDH68013.1"/>
    <property type="molecule type" value="Genomic_DNA"/>
</dbReference>
<name>A0A976FJL9_BRELC</name>
<evidence type="ECO:0000256" key="1">
    <source>
        <dbReference type="SAM" id="MobiDB-lite"/>
    </source>
</evidence>
<evidence type="ECO:0000313" key="2">
    <source>
        <dbReference type="EMBL" id="TDH68013.1"/>
    </source>
</evidence>
<evidence type="ECO:0008006" key="4">
    <source>
        <dbReference type="Google" id="ProtNLM"/>
    </source>
</evidence>
<organism evidence="2 3">
    <name type="scientific">Bremia lactucae</name>
    <name type="common">Lettuce downy mildew</name>
    <dbReference type="NCBI Taxonomy" id="4779"/>
    <lineage>
        <taxon>Eukaryota</taxon>
        <taxon>Sar</taxon>
        <taxon>Stramenopiles</taxon>
        <taxon>Oomycota</taxon>
        <taxon>Peronosporomycetes</taxon>
        <taxon>Peronosporales</taxon>
        <taxon>Peronosporaceae</taxon>
        <taxon>Bremia</taxon>
    </lineage>
</organism>
<gene>
    <name evidence="2" type="ORF">CCR75_003804</name>
</gene>
<feature type="compositionally biased region" description="Low complexity" evidence="1">
    <location>
        <begin position="651"/>
        <end position="667"/>
    </location>
</feature>
<dbReference type="OrthoDB" id="65518at2759"/>
<accession>A0A976FJL9</accession>
<protein>
    <recommendedName>
        <fullName evidence="4">ELYS-like domain-containing protein</fullName>
    </recommendedName>
</protein>
<keyword evidence="3" id="KW-1185">Reference proteome</keyword>
<dbReference type="Proteomes" id="UP000294530">
    <property type="component" value="Unassembled WGS sequence"/>
</dbReference>
<sequence length="988" mass="111703">MLLPVLERFAELGWQPFVEPAETFEFFSVSGVFRRTNVDTTSMHTGQSSTHLFVQRSALFDVCLKSGLASLVVAYIRAEEPRLQPESAFTSVKTYVLKEPIALQQWTQCRLEAMEQSVNEIVRDQQFSRDSDTLRTATIETVASKLRQFNGLHVIIIALIERLREGSREAAMSSNGVDFHGNIKNDTELLRLTTAGVHNLLQLLARTQSGACICNCLLWLYEKEVAAETELYTAFYTQARSLRVTYREQFEAIYGKNRLYKEDSKAPLLLIEHVMESASISIQDLGGSCPPTQLNHLLEILRMPRIQEEMIQFYGDEVDQEPIEGYFRVQVALVLYFCLDRAYLSVWKQHTQNGARIASNMRLFADSFAAQLNVRDEMKMTLLALWLMENAVVVKTSGDDQVAAIYDHAIGLLQQSSVLHIHQQYDLEAQLIFRVLETLVHRGESLVAWKVWNLFGVDLEQCSRATTDLIAIISLELDLWERVLTLIRRQKRLDLLSILFDCLMKSNRLKELVQGATLLPDEEKRFHAYMMVDNHQKEEDILRDDNIKRVDFLVMYYLLRHKYEQAWEVHHEHLAMIRATSRGDSEIAMAVLNQPSLRIRASLLSNMCPEPPTKSFTHQSRHVRREGWDRHPLNKALLVDQDMEHEDEDTSASPKASSTSTKKTSASAFSLNQIEQSTHLQEMAASGTFHYLPGIFSSRQGLSLTSPSIPSSSLSHNDTQKLSSPRTFNESSFNVASIVSSPESVLHTLTCSKPFESISTVSSDTNRLQTPSVPTPFRQTTSSLQSLVSPFGDRRPLGAPPLSRSKIQPSFASSSLISSPLHTGISSEELSLRPHCNDKTLDPTFANELQDCKASFPANGTLQDTTSNNVDMSGLKKYCFVDEMEKNDRLEGTFSDTDPIRSPVTEELEGMELERIDEDFSTPISRLNGRRKEPTSVPVRRNPRRSARHRTIYEVALCFAELFGSLGLIIRPSEGTSIGIPFQIGYST</sequence>
<proteinExistence type="predicted"/>
<feature type="compositionally biased region" description="Low complexity" evidence="1">
    <location>
        <begin position="706"/>
        <end position="715"/>
    </location>
</feature>
<dbReference type="GeneID" id="94347568"/>
<dbReference type="AlphaFoldDB" id="A0A976FJL9"/>
<feature type="region of interest" description="Disordered" evidence="1">
    <location>
        <begin position="706"/>
        <end position="727"/>
    </location>
</feature>
<feature type="region of interest" description="Disordered" evidence="1">
    <location>
        <begin position="642"/>
        <end position="667"/>
    </location>
</feature>
<comment type="caution">
    <text evidence="2">The sequence shown here is derived from an EMBL/GenBank/DDBJ whole genome shotgun (WGS) entry which is preliminary data.</text>
</comment>
<feature type="region of interest" description="Disordered" evidence="1">
    <location>
        <begin position="760"/>
        <end position="783"/>
    </location>
</feature>
<dbReference type="KEGG" id="blac:94347568"/>
<feature type="region of interest" description="Disordered" evidence="1">
    <location>
        <begin position="925"/>
        <end position="945"/>
    </location>
</feature>
<reference evidence="2 3" key="1">
    <citation type="journal article" date="2021" name="Genome Biol.">
        <title>AFLAP: assembly-free linkage analysis pipeline using k-mers from genome sequencing data.</title>
        <authorList>
            <person name="Fletcher K."/>
            <person name="Zhang L."/>
            <person name="Gil J."/>
            <person name="Han R."/>
            <person name="Cavanaugh K."/>
            <person name="Michelmore R."/>
        </authorList>
    </citation>
    <scope>NUCLEOTIDE SEQUENCE [LARGE SCALE GENOMIC DNA]</scope>
    <source>
        <strain evidence="2 3">SF5</strain>
    </source>
</reference>
<dbReference type="RefSeq" id="XP_067817512.1">
    <property type="nucleotide sequence ID" value="XM_067961897.1"/>
</dbReference>